<dbReference type="Proteomes" id="UP001318300">
    <property type="component" value="Unassembled WGS sequence"/>
</dbReference>
<dbReference type="EMBL" id="JAAOYO010000005">
    <property type="protein sequence ID" value="NII42556.1"/>
    <property type="molecule type" value="Genomic_DNA"/>
</dbReference>
<feature type="domain" description="DUF1648" evidence="2">
    <location>
        <begin position="16"/>
        <end position="60"/>
    </location>
</feature>
<keyword evidence="1" id="KW-0812">Transmembrane</keyword>
<evidence type="ECO:0000256" key="1">
    <source>
        <dbReference type="SAM" id="Phobius"/>
    </source>
</evidence>
<keyword evidence="4" id="KW-1185">Reference proteome</keyword>
<name>A0ABX0TAL9_9MICO</name>
<keyword evidence="1" id="KW-0472">Membrane</keyword>
<dbReference type="InterPro" id="IPR012867">
    <property type="entry name" value="DUF1648"/>
</dbReference>
<protein>
    <submittedName>
        <fullName evidence="3">Membrane protein</fullName>
    </submittedName>
</protein>
<comment type="caution">
    <text evidence="3">The sequence shown here is derived from an EMBL/GenBank/DDBJ whole genome shotgun (WGS) entry which is preliminary data.</text>
</comment>
<evidence type="ECO:0000313" key="3">
    <source>
        <dbReference type="EMBL" id="NII42556.1"/>
    </source>
</evidence>
<accession>A0ABX0TAL9</accession>
<evidence type="ECO:0000313" key="4">
    <source>
        <dbReference type="Proteomes" id="UP001318300"/>
    </source>
</evidence>
<reference evidence="3 4" key="1">
    <citation type="submission" date="2020-03" db="EMBL/GenBank/DDBJ databases">
        <title>Above-ground endophytic microbial communities from plants in different locations in the United States.</title>
        <authorList>
            <person name="Frank C."/>
        </authorList>
    </citation>
    <scope>NUCLEOTIDE SEQUENCE [LARGE SCALE GENOMIC DNA]</scope>
    <source>
        <strain evidence="3 4">WW7</strain>
    </source>
</reference>
<proteinExistence type="predicted"/>
<feature type="transmembrane region" description="Helical" evidence="1">
    <location>
        <begin position="50"/>
        <end position="69"/>
    </location>
</feature>
<keyword evidence="1" id="KW-1133">Transmembrane helix</keyword>
<feature type="transmembrane region" description="Helical" evidence="1">
    <location>
        <begin position="81"/>
        <end position="105"/>
    </location>
</feature>
<feature type="transmembrane region" description="Helical" evidence="1">
    <location>
        <begin position="111"/>
        <end position="130"/>
    </location>
</feature>
<dbReference type="Pfam" id="PF07853">
    <property type="entry name" value="DUF1648"/>
    <property type="match status" value="1"/>
</dbReference>
<dbReference type="RefSeq" id="WP_166781534.1">
    <property type="nucleotide sequence ID" value="NZ_JAAOYO010000005.1"/>
</dbReference>
<gene>
    <name evidence="3" type="ORF">E9228_003225</name>
</gene>
<sequence length="139" mass="14640">MRRLTIAIIVAAWPLVIEAAVTAVWWNRLPDRIATTFGPDGSPTGFGTPLGTAVLVAALQALFLAAAIGSAVARDRRKGRIACAVTTGFVAAIGISWLIIAGLASSSVGSAAWWFLAAAPVWACIPYWLLSPDETLERH</sequence>
<organism evidence="3 4">
    <name type="scientific">Curtobacterium salicis</name>
    <dbReference type="NCBI Taxonomy" id="1779862"/>
    <lineage>
        <taxon>Bacteria</taxon>
        <taxon>Bacillati</taxon>
        <taxon>Actinomycetota</taxon>
        <taxon>Actinomycetes</taxon>
        <taxon>Micrococcales</taxon>
        <taxon>Microbacteriaceae</taxon>
        <taxon>Curtobacterium</taxon>
    </lineage>
</organism>
<evidence type="ECO:0000259" key="2">
    <source>
        <dbReference type="Pfam" id="PF07853"/>
    </source>
</evidence>